<dbReference type="PANTHER" id="PTHR34040:SF2">
    <property type="entry name" value="FLAGELLAR BIOSYNTHETIC PROTEIN FLIQ"/>
    <property type="match status" value="1"/>
</dbReference>
<organism evidence="7">
    <name type="scientific">bioreactor metagenome</name>
    <dbReference type="NCBI Taxonomy" id="1076179"/>
    <lineage>
        <taxon>unclassified sequences</taxon>
        <taxon>metagenomes</taxon>
        <taxon>ecological metagenomes</taxon>
    </lineage>
</organism>
<evidence type="ECO:0000256" key="5">
    <source>
        <dbReference type="ARBA" id="ARBA00023136"/>
    </source>
</evidence>
<name>A0A645AG05_9ZZZZ</name>
<dbReference type="Pfam" id="PF01313">
    <property type="entry name" value="Bac_export_3"/>
    <property type="match status" value="1"/>
</dbReference>
<evidence type="ECO:0000256" key="1">
    <source>
        <dbReference type="ARBA" id="ARBA00004651"/>
    </source>
</evidence>
<proteinExistence type="predicted"/>
<evidence type="ECO:0000313" key="7">
    <source>
        <dbReference type="EMBL" id="MPM52119.1"/>
    </source>
</evidence>
<dbReference type="PRINTS" id="PR00952">
    <property type="entry name" value="TYPE3IMQPROT"/>
</dbReference>
<evidence type="ECO:0000256" key="3">
    <source>
        <dbReference type="ARBA" id="ARBA00022692"/>
    </source>
</evidence>
<evidence type="ECO:0000256" key="6">
    <source>
        <dbReference type="SAM" id="Phobius"/>
    </source>
</evidence>
<feature type="transmembrane region" description="Helical" evidence="6">
    <location>
        <begin position="50"/>
        <end position="70"/>
    </location>
</feature>
<comment type="caution">
    <text evidence="7">The sequence shown here is derived from an EMBL/GenBank/DDBJ whole genome shotgun (WGS) entry which is preliminary data.</text>
</comment>
<dbReference type="GO" id="GO:0005886">
    <property type="term" value="C:plasma membrane"/>
    <property type="evidence" value="ECO:0007669"/>
    <property type="project" value="UniProtKB-SubCell"/>
</dbReference>
<dbReference type="EMBL" id="VSSQ01013719">
    <property type="protein sequence ID" value="MPM52119.1"/>
    <property type="molecule type" value="Genomic_DNA"/>
</dbReference>
<dbReference type="GO" id="GO:0009306">
    <property type="term" value="P:protein secretion"/>
    <property type="evidence" value="ECO:0007669"/>
    <property type="project" value="InterPro"/>
</dbReference>
<gene>
    <name evidence="7" type="ORF">SDC9_98875</name>
</gene>
<keyword evidence="4 6" id="KW-1133">Transmembrane helix</keyword>
<comment type="subcellular location">
    <subcellularLocation>
        <location evidence="1">Cell membrane</location>
        <topology evidence="1">Multi-pass membrane protein</topology>
    </subcellularLocation>
</comment>
<accession>A0A645AG05</accession>
<dbReference type="InterPro" id="IPR002191">
    <property type="entry name" value="Bac_export_3"/>
</dbReference>
<dbReference type="PANTHER" id="PTHR34040">
    <property type="entry name" value="FLAGELLAR BIOSYNTHETIC PROTEIN FLIQ"/>
    <property type="match status" value="1"/>
</dbReference>
<evidence type="ECO:0000256" key="4">
    <source>
        <dbReference type="ARBA" id="ARBA00022989"/>
    </source>
</evidence>
<protein>
    <recommendedName>
        <fullName evidence="8">Flagellar biosynthetic protein FliQ</fullName>
    </recommendedName>
</protein>
<evidence type="ECO:0000256" key="2">
    <source>
        <dbReference type="ARBA" id="ARBA00022475"/>
    </source>
</evidence>
<dbReference type="AlphaFoldDB" id="A0A645AG05"/>
<keyword evidence="5 6" id="KW-0472">Membrane</keyword>
<keyword evidence="2" id="KW-1003">Cell membrane</keyword>
<sequence>MSQGDLIAICKDAVMTALMVSAPFLVISLVIGLAISVIQAATQIHEQNIVFVPKIVATGLLLIFLGSWIITVMTEFTQRIFALILA</sequence>
<dbReference type="PIRSF" id="PIRSF004669">
    <property type="entry name" value="FliQ"/>
    <property type="match status" value="1"/>
</dbReference>
<evidence type="ECO:0008006" key="8">
    <source>
        <dbReference type="Google" id="ProtNLM"/>
    </source>
</evidence>
<feature type="transmembrane region" description="Helical" evidence="6">
    <location>
        <begin position="12"/>
        <end position="38"/>
    </location>
</feature>
<reference evidence="7" key="1">
    <citation type="submission" date="2019-08" db="EMBL/GenBank/DDBJ databases">
        <authorList>
            <person name="Kucharzyk K."/>
            <person name="Murdoch R.W."/>
            <person name="Higgins S."/>
            <person name="Loffler F."/>
        </authorList>
    </citation>
    <scope>NUCLEOTIDE SEQUENCE</scope>
</reference>
<keyword evidence="3 6" id="KW-0812">Transmembrane</keyword>